<dbReference type="PANTHER" id="PTHR21368">
    <property type="entry name" value="50S RIBOSOMAL PROTEIN L9"/>
    <property type="match status" value="1"/>
</dbReference>
<dbReference type="PROSITE" id="PS00651">
    <property type="entry name" value="RIBOSOMAL_L9"/>
    <property type="match status" value="1"/>
</dbReference>
<reference evidence="9" key="1">
    <citation type="submission" date="2020-07" db="EMBL/GenBank/DDBJ databases">
        <title>Huge and variable diversity of episymbiotic CPR bacteria and DPANN archaea in groundwater ecosystems.</title>
        <authorList>
            <person name="He C.Y."/>
            <person name="Keren R."/>
            <person name="Whittaker M."/>
            <person name="Farag I.F."/>
            <person name="Doudna J."/>
            <person name="Cate J.H.D."/>
            <person name="Banfield J.F."/>
        </authorList>
    </citation>
    <scope>NUCLEOTIDE SEQUENCE</scope>
    <source>
        <strain evidence="9">NC_groundwater_972_Pr1_S-0.2um_49_27</strain>
    </source>
</reference>
<dbReference type="Gene3D" id="3.40.5.10">
    <property type="entry name" value="Ribosomal protein L9, N-terminal domain"/>
    <property type="match status" value="1"/>
</dbReference>
<evidence type="ECO:0000256" key="7">
    <source>
        <dbReference type="HAMAP-Rule" id="MF_00503"/>
    </source>
</evidence>
<dbReference type="SUPFAM" id="SSF55658">
    <property type="entry name" value="L9 N-domain-like"/>
    <property type="match status" value="1"/>
</dbReference>
<feature type="domain" description="Ribosomal protein L9" evidence="8">
    <location>
        <begin position="13"/>
        <end position="40"/>
    </location>
</feature>
<dbReference type="SUPFAM" id="SSF55653">
    <property type="entry name" value="Ribosomal protein L9 C-domain"/>
    <property type="match status" value="1"/>
</dbReference>
<dbReference type="InterPro" id="IPR020594">
    <property type="entry name" value="Ribosomal_bL9_bac/chp"/>
</dbReference>
<protein>
    <recommendedName>
        <fullName evidence="6 7">Large ribosomal subunit protein bL9</fullName>
    </recommendedName>
</protein>
<evidence type="ECO:0000259" key="8">
    <source>
        <dbReference type="PROSITE" id="PS00651"/>
    </source>
</evidence>
<name>A0A9D6LNN4_9BACT</name>
<comment type="function">
    <text evidence="7">Binds to the 23S rRNA.</text>
</comment>
<keyword evidence="2 7" id="KW-0699">rRNA-binding</keyword>
<dbReference type="InterPro" id="IPR020069">
    <property type="entry name" value="Ribosomal_bL9_C"/>
</dbReference>
<dbReference type="GO" id="GO:0006412">
    <property type="term" value="P:translation"/>
    <property type="evidence" value="ECO:0007669"/>
    <property type="project" value="UniProtKB-UniRule"/>
</dbReference>
<dbReference type="InterPro" id="IPR020070">
    <property type="entry name" value="Ribosomal_bL9_N"/>
</dbReference>
<keyword evidence="3 7" id="KW-0694">RNA-binding</keyword>
<organism evidence="9 10">
    <name type="scientific">Candidatus Sungiibacteriota bacterium</name>
    <dbReference type="NCBI Taxonomy" id="2750080"/>
    <lineage>
        <taxon>Bacteria</taxon>
        <taxon>Candidatus Sungiibacteriota</taxon>
    </lineage>
</organism>
<dbReference type="GO" id="GO:0019843">
    <property type="term" value="F:rRNA binding"/>
    <property type="evidence" value="ECO:0007669"/>
    <property type="project" value="UniProtKB-UniRule"/>
</dbReference>
<evidence type="ECO:0000256" key="1">
    <source>
        <dbReference type="ARBA" id="ARBA00010605"/>
    </source>
</evidence>
<evidence type="ECO:0000256" key="5">
    <source>
        <dbReference type="ARBA" id="ARBA00023274"/>
    </source>
</evidence>
<dbReference type="Gene3D" id="3.10.430.100">
    <property type="entry name" value="Ribosomal protein L9, C-terminal domain"/>
    <property type="match status" value="1"/>
</dbReference>
<dbReference type="InterPro" id="IPR009027">
    <property type="entry name" value="Ribosomal_bL9/RNase_H1_N"/>
</dbReference>
<keyword evidence="4 7" id="KW-0689">Ribosomal protein</keyword>
<accession>A0A9D6LNN4</accession>
<evidence type="ECO:0000256" key="4">
    <source>
        <dbReference type="ARBA" id="ARBA00022980"/>
    </source>
</evidence>
<dbReference type="EMBL" id="JACQCQ010000013">
    <property type="protein sequence ID" value="MBI3627794.1"/>
    <property type="molecule type" value="Genomic_DNA"/>
</dbReference>
<dbReference type="Pfam" id="PF01281">
    <property type="entry name" value="Ribosomal_L9_N"/>
    <property type="match status" value="1"/>
</dbReference>
<gene>
    <name evidence="7 9" type="primary">rplI</name>
    <name evidence="9" type="ORF">HY220_03595</name>
</gene>
<sequence length="151" mass="17238">MDVILLQDVPQVGRKGERRNVSDGYARNFLLARKLAMRVTSAVIAQREAEEKSRQQARISEEKQFQDLAKQLEHLELRLPLKLGKKGEAFGSISAIKISEALAKRGIQIEKEYLRMPNPIKTTGRHRVEITFPHQIPAHLEVFIESELTTL</sequence>
<evidence type="ECO:0000256" key="6">
    <source>
        <dbReference type="ARBA" id="ARBA00035292"/>
    </source>
</evidence>
<dbReference type="InterPro" id="IPR036791">
    <property type="entry name" value="Ribosomal_bL9_C_sf"/>
</dbReference>
<dbReference type="Proteomes" id="UP000808388">
    <property type="component" value="Unassembled WGS sequence"/>
</dbReference>
<dbReference type="AlphaFoldDB" id="A0A9D6LNN4"/>
<dbReference type="NCBIfam" id="TIGR00158">
    <property type="entry name" value="L9"/>
    <property type="match status" value="1"/>
</dbReference>
<dbReference type="InterPro" id="IPR000244">
    <property type="entry name" value="Ribosomal_bL9"/>
</dbReference>
<dbReference type="InterPro" id="IPR036935">
    <property type="entry name" value="Ribosomal_bL9_N_sf"/>
</dbReference>
<evidence type="ECO:0000256" key="2">
    <source>
        <dbReference type="ARBA" id="ARBA00022730"/>
    </source>
</evidence>
<proteinExistence type="inferred from homology"/>
<evidence type="ECO:0000256" key="3">
    <source>
        <dbReference type="ARBA" id="ARBA00022884"/>
    </source>
</evidence>
<dbReference type="GO" id="GO:0005840">
    <property type="term" value="C:ribosome"/>
    <property type="evidence" value="ECO:0007669"/>
    <property type="project" value="UniProtKB-KW"/>
</dbReference>
<dbReference type="Pfam" id="PF03948">
    <property type="entry name" value="Ribosomal_L9_C"/>
    <property type="match status" value="1"/>
</dbReference>
<evidence type="ECO:0000313" key="10">
    <source>
        <dbReference type="Proteomes" id="UP000808388"/>
    </source>
</evidence>
<evidence type="ECO:0000313" key="9">
    <source>
        <dbReference type="EMBL" id="MBI3627794.1"/>
    </source>
</evidence>
<dbReference type="HAMAP" id="MF_00503">
    <property type="entry name" value="Ribosomal_bL9"/>
    <property type="match status" value="1"/>
</dbReference>
<keyword evidence="5 7" id="KW-0687">Ribonucleoprotein</keyword>
<comment type="caution">
    <text evidence="9">The sequence shown here is derived from an EMBL/GenBank/DDBJ whole genome shotgun (WGS) entry which is preliminary data.</text>
</comment>
<dbReference type="GO" id="GO:1990904">
    <property type="term" value="C:ribonucleoprotein complex"/>
    <property type="evidence" value="ECO:0007669"/>
    <property type="project" value="UniProtKB-KW"/>
</dbReference>
<comment type="similarity">
    <text evidence="1 7">Belongs to the bacterial ribosomal protein bL9 family.</text>
</comment>
<dbReference type="GO" id="GO:0003735">
    <property type="term" value="F:structural constituent of ribosome"/>
    <property type="evidence" value="ECO:0007669"/>
    <property type="project" value="InterPro"/>
</dbReference>